<accession>A0A9P4KIX7</accession>
<evidence type="ECO:0000259" key="3">
    <source>
        <dbReference type="PROSITE" id="PS50157"/>
    </source>
</evidence>
<dbReference type="AlphaFoldDB" id="A0A9P4KIX7"/>
<dbReference type="PROSITE" id="PS50157">
    <property type="entry name" value="ZINC_FINGER_C2H2_2"/>
    <property type="match status" value="3"/>
</dbReference>
<dbReference type="InterPro" id="IPR056125">
    <property type="entry name" value="DUF7708"/>
</dbReference>
<feature type="domain" description="C2H2-type" evidence="3">
    <location>
        <begin position="963"/>
        <end position="990"/>
    </location>
</feature>
<proteinExistence type="predicted"/>
<protein>
    <submittedName>
        <fullName evidence="4">Zinc finger protein</fullName>
    </submittedName>
</protein>
<evidence type="ECO:0000256" key="1">
    <source>
        <dbReference type="ARBA" id="ARBA00022737"/>
    </source>
</evidence>
<dbReference type="Proteomes" id="UP000800093">
    <property type="component" value="Unassembled WGS sequence"/>
</dbReference>
<dbReference type="OrthoDB" id="21416at2759"/>
<reference evidence="5" key="1">
    <citation type="journal article" date="2020" name="Stud. Mycol.">
        <title>101 Dothideomycetes genomes: A test case for predicting lifestyles and emergence of pathogens.</title>
        <authorList>
            <person name="Haridas S."/>
            <person name="Albert R."/>
            <person name="Binder M."/>
            <person name="Bloem J."/>
            <person name="LaButti K."/>
            <person name="Salamov A."/>
            <person name="Andreopoulos B."/>
            <person name="Baker S."/>
            <person name="Barry K."/>
            <person name="Bills G."/>
            <person name="Bluhm B."/>
            <person name="Cannon C."/>
            <person name="Castanera R."/>
            <person name="Culley D."/>
            <person name="Daum C."/>
            <person name="Ezra D."/>
            <person name="Gonzalez J."/>
            <person name="Henrissat B."/>
            <person name="Kuo A."/>
            <person name="Liang C."/>
            <person name="Lipzen A."/>
            <person name="Lutzoni F."/>
            <person name="Magnuson J."/>
            <person name="Mondo S."/>
            <person name="Nolan M."/>
            <person name="Ohm R."/>
            <person name="Pangilinan J."/>
            <person name="Park H.-J."/>
            <person name="Ramirez L."/>
            <person name="Alfaro M."/>
            <person name="Sun H."/>
            <person name="Tritt A."/>
            <person name="Yoshinaga Y."/>
            <person name="Zwiers L.-H."/>
            <person name="Turgeon B."/>
            <person name="Goodwin S."/>
            <person name="Spatafora J."/>
            <person name="Crous P."/>
            <person name="Grigoriev I."/>
        </authorList>
    </citation>
    <scope>NUCLEOTIDE SEQUENCE [LARGE SCALE GENOMIC DNA]</scope>
    <source>
        <strain evidence="5">CBS 304.66</strain>
    </source>
</reference>
<dbReference type="SUPFAM" id="SSF57667">
    <property type="entry name" value="beta-beta-alpha zinc fingers"/>
    <property type="match status" value="2"/>
</dbReference>
<feature type="domain" description="C2H2-type" evidence="3">
    <location>
        <begin position="908"/>
        <end position="935"/>
    </location>
</feature>
<organism evidence="4 5">
    <name type="scientific">Lojkania enalia</name>
    <dbReference type="NCBI Taxonomy" id="147567"/>
    <lineage>
        <taxon>Eukaryota</taxon>
        <taxon>Fungi</taxon>
        <taxon>Dikarya</taxon>
        <taxon>Ascomycota</taxon>
        <taxon>Pezizomycotina</taxon>
        <taxon>Dothideomycetes</taxon>
        <taxon>Pleosporomycetidae</taxon>
        <taxon>Pleosporales</taxon>
        <taxon>Pleosporales incertae sedis</taxon>
        <taxon>Lojkania</taxon>
    </lineage>
</organism>
<dbReference type="PROSITE" id="PS00028">
    <property type="entry name" value="ZINC_FINGER_C2H2_1"/>
    <property type="match status" value="2"/>
</dbReference>
<dbReference type="GO" id="GO:0008270">
    <property type="term" value="F:zinc ion binding"/>
    <property type="evidence" value="ECO:0007669"/>
    <property type="project" value="UniProtKB-KW"/>
</dbReference>
<dbReference type="PANTHER" id="PTHR10039:SF14">
    <property type="entry name" value="NACHT DOMAIN-CONTAINING PROTEIN"/>
    <property type="match status" value="1"/>
</dbReference>
<comment type="caution">
    <text evidence="4">The sequence shown here is derived from an EMBL/GenBank/DDBJ whole genome shotgun (WGS) entry which is preliminary data.</text>
</comment>
<keyword evidence="1" id="KW-0677">Repeat</keyword>
<dbReference type="Gene3D" id="3.40.50.300">
    <property type="entry name" value="P-loop containing nucleotide triphosphate hydrolases"/>
    <property type="match status" value="1"/>
</dbReference>
<keyword evidence="2" id="KW-0862">Zinc</keyword>
<keyword evidence="2" id="KW-0863">Zinc-finger</keyword>
<dbReference type="InterPro" id="IPR027417">
    <property type="entry name" value="P-loop_NTPase"/>
</dbReference>
<dbReference type="InterPro" id="IPR036236">
    <property type="entry name" value="Znf_C2H2_sf"/>
</dbReference>
<keyword evidence="5" id="KW-1185">Reference proteome</keyword>
<keyword evidence="2" id="KW-0479">Metal-binding</keyword>
<sequence>MNMSVTSPNPEAAPFERALAQFKMGLKRRDQENFRKTTLADLRQCIGDLQDKQHASRRLKGLTRIQPFLEAMEQFGKVVTIFANTNDIVAFIWTSSAYVDAFKELLDAYQHIGENIPLLIQYEELFRSNSDMLGTLALMYEDVLKFHHDALTYFQKPLWIQMFDATWKTYKSRFSGTISNLARHRQLLESNVTLAQIKEFQQSRVLENARFETQTKNEELHQLRTVFDWLRPAKVESDQDEFVKIRTAYSGIGKWILDDPTFQEWFDPLFPMIPPLLWLNGIPGAGKTILASLVVEEAQKLKPTPTVLYFYCNHKNPERDNFRAVTRTILAQLLKQDKDLLAYFYGKCCESGETVLESRSTIETLLKTGLDNCKSAYIVIDGLDECGRDERKEITQWFRKLVEDLPTTEPERLRCLFVSQDDGFGRKDFSGLASIKIKPENNKPDIECYCRIEAEKLTLHPFYLAHERAVAIANTVSNSTEGMFLLAKLVWMNIFGQTSIAGLEEELEPDVFPTEINAAYERIMQRIKDQASPTRWKEVVMVLGWLVCAKRPLQWHEIQTLKAMNMDNESIDYDRQRFVVAPMDLFDSLVERRDDGTVQLVHLSAKYFLVDQNKIDLPAEELKMATRCIDYLNLPTLASPTEIDVRNGDFGLLDYAVLYWIRHFEAGIIQAGDGHDDLMTAIAESLDIFIQKHWRDPNHPLVVSQRNRDKLQFFHDLSFYDKLEQAVVSTRKHITFFGEIKKEEIALDLSDVVASVRKNVEDFHSSVEGQSSIEDMKEKYGDNVFKCPRFSCQFFTTGFPNDHERGRHVDKHIRPFRCTEEACAGFIFGFMSTSDLNKHMRETHSRVSIEDEQFPTEKDIQGSMQVEQSPEEPTPTPVVENVEPEQAPIFHPLPAQQRTRRKERQKIFQCNHCGKVYAKRYNWKSHLLTHATDKPFKCTFCDVSFARLSDTRRHEGTHVKKTHVCQGCGKAFARADVLSNHRKSKAGQRCIRPPIPEREIEQTGISN</sequence>
<name>A0A9P4KIX7_9PLEO</name>
<dbReference type="Gene3D" id="3.30.160.60">
    <property type="entry name" value="Classic Zinc Finger"/>
    <property type="match status" value="2"/>
</dbReference>
<dbReference type="PANTHER" id="PTHR10039">
    <property type="entry name" value="AMELOGENIN"/>
    <property type="match status" value="1"/>
</dbReference>
<evidence type="ECO:0000313" key="4">
    <source>
        <dbReference type="EMBL" id="KAF2267625.1"/>
    </source>
</evidence>
<dbReference type="InterPro" id="IPR013087">
    <property type="entry name" value="Znf_C2H2_type"/>
</dbReference>
<evidence type="ECO:0000256" key="2">
    <source>
        <dbReference type="PROSITE-ProRule" id="PRU00042"/>
    </source>
</evidence>
<dbReference type="EMBL" id="ML986590">
    <property type="protein sequence ID" value="KAF2267625.1"/>
    <property type="molecule type" value="Genomic_DNA"/>
</dbReference>
<dbReference type="InterPro" id="IPR056884">
    <property type="entry name" value="NPHP3-like_N"/>
</dbReference>
<dbReference type="Pfam" id="PF00096">
    <property type="entry name" value="zf-C2H2"/>
    <property type="match status" value="1"/>
</dbReference>
<gene>
    <name evidence="4" type="ORF">CC78DRAFT_551839</name>
</gene>
<feature type="domain" description="C2H2-type" evidence="3">
    <location>
        <begin position="936"/>
        <end position="963"/>
    </location>
</feature>
<dbReference type="SUPFAM" id="SSF52540">
    <property type="entry name" value="P-loop containing nucleoside triphosphate hydrolases"/>
    <property type="match status" value="1"/>
</dbReference>
<dbReference type="Pfam" id="PF24883">
    <property type="entry name" value="NPHP3_N"/>
    <property type="match status" value="1"/>
</dbReference>
<evidence type="ECO:0000313" key="5">
    <source>
        <dbReference type="Proteomes" id="UP000800093"/>
    </source>
</evidence>
<dbReference type="Pfam" id="PF24809">
    <property type="entry name" value="DUF7708"/>
    <property type="match status" value="1"/>
</dbReference>
<dbReference type="SMART" id="SM00355">
    <property type="entry name" value="ZnF_C2H2"/>
    <property type="match status" value="5"/>
</dbReference>